<dbReference type="AlphaFoldDB" id="A0A124G921"/>
<evidence type="ECO:0000313" key="2">
    <source>
        <dbReference type="EMBL" id="KUL27792.1"/>
    </source>
</evidence>
<evidence type="ECO:0000313" key="3">
    <source>
        <dbReference type="Proteomes" id="UP000053244"/>
    </source>
</evidence>
<accession>A0A124G921</accession>
<gene>
    <name evidence="2" type="ORF">ADL15_33675</name>
</gene>
<proteinExistence type="predicted"/>
<keyword evidence="3" id="KW-1185">Reference proteome</keyword>
<evidence type="ECO:0000259" key="1">
    <source>
        <dbReference type="Pfam" id="PF17882"/>
    </source>
</evidence>
<name>A0A124G921_9ACTN</name>
<protein>
    <recommendedName>
        <fullName evidence="1">OAA-family lectin sugar binding domain-containing protein</fullName>
    </recommendedName>
</protein>
<feature type="domain" description="OAA-family lectin sugar binding" evidence="1">
    <location>
        <begin position="243"/>
        <end position="310"/>
    </location>
</feature>
<sequence length="313" mass="33193">MTFAAQPPPAANAVLRIERGGVRGGHLALGADGSVEMTFDVPAADAGGEVTLGIVALVSKLGGSPGFAPLDITVNDRCLVHDWRIPGGGDLPQHMDFAVPAGRLRPGANKLRLATAPEAASMLWLYRITVDAVFDRGRSARAIDRREAEAPVLLFETHLLPADVDDDEAWLPGPEVIAYVDRGEQSSLEHLAWADTTGAEYAVTLTAELDAFYGWCRPAGAGAPHEFRGSLTERRRESGAARRFATEEGWGGGWHDSNGITVAIGAGPAPLTRASWRDKRGNTATVAFTDAGFLGTYQRVGEGAIGYRGRPGK</sequence>
<dbReference type="InterPro" id="IPR040964">
    <property type="entry name" value="SBD"/>
</dbReference>
<organism evidence="2 3">
    <name type="scientific">Actinoplanes awajinensis subsp. mycoplanecinus</name>
    <dbReference type="NCBI Taxonomy" id="135947"/>
    <lineage>
        <taxon>Bacteria</taxon>
        <taxon>Bacillati</taxon>
        <taxon>Actinomycetota</taxon>
        <taxon>Actinomycetes</taxon>
        <taxon>Micromonosporales</taxon>
        <taxon>Micromonosporaceae</taxon>
        <taxon>Actinoplanes</taxon>
    </lineage>
</organism>
<dbReference type="Proteomes" id="UP000053244">
    <property type="component" value="Unassembled WGS sequence"/>
</dbReference>
<dbReference type="Pfam" id="PF17882">
    <property type="entry name" value="SBD"/>
    <property type="match status" value="2"/>
</dbReference>
<dbReference type="EMBL" id="LLZH01000294">
    <property type="protein sequence ID" value="KUL27792.1"/>
    <property type="molecule type" value="Genomic_DNA"/>
</dbReference>
<feature type="domain" description="OAA-family lectin sugar binding" evidence="1">
    <location>
        <begin position="168"/>
        <end position="231"/>
    </location>
</feature>
<reference evidence="2 3" key="1">
    <citation type="submission" date="2015-10" db="EMBL/GenBank/DDBJ databases">
        <authorList>
            <person name="Gilbert D.G."/>
        </authorList>
    </citation>
    <scope>NUCLEOTIDE SEQUENCE [LARGE SCALE GENOMIC DNA]</scope>
    <source>
        <strain evidence="2 3">NRRL B-16712</strain>
    </source>
</reference>
<comment type="caution">
    <text evidence="2">The sequence shown here is derived from an EMBL/GenBank/DDBJ whole genome shotgun (WGS) entry which is preliminary data.</text>
</comment>